<keyword evidence="7 9" id="KW-1133">Transmembrane helix</keyword>
<dbReference type="KEGG" id="tsq:D3A95_04695"/>
<dbReference type="NCBIfam" id="TIGR00380">
    <property type="entry name" value="cobal_cbiB"/>
    <property type="match status" value="1"/>
</dbReference>
<dbReference type="InterPro" id="IPR004485">
    <property type="entry name" value="Cobalamin_biosynth_CobD/CbiB"/>
</dbReference>
<evidence type="ECO:0000256" key="4">
    <source>
        <dbReference type="ARBA" id="ARBA00022475"/>
    </source>
</evidence>
<gene>
    <name evidence="9" type="primary">cobD</name>
    <name evidence="10" type="ORF">D3A95_04695</name>
</gene>
<reference evidence="11" key="1">
    <citation type="submission" date="2018-09" db="EMBL/GenBank/DDBJ databases">
        <title>Complete genome sequence of thermophilic cyanobacteria strain Thermosynechococcus elongatus PKUAC-SCTE542.</title>
        <authorList>
            <person name="Liang Y."/>
            <person name="Tang J."/>
            <person name="Daroch M."/>
        </authorList>
    </citation>
    <scope>NUCLEOTIDE SEQUENCE [LARGE SCALE GENOMIC DNA]</scope>
    <source>
        <strain evidence="11">E542</strain>
    </source>
</reference>
<feature type="transmembrane region" description="Helical" evidence="9">
    <location>
        <begin position="88"/>
        <end position="107"/>
    </location>
</feature>
<dbReference type="GO" id="GO:0048472">
    <property type="term" value="F:threonine-phosphate decarboxylase activity"/>
    <property type="evidence" value="ECO:0007669"/>
    <property type="project" value="InterPro"/>
</dbReference>
<dbReference type="EMBL" id="CP032152">
    <property type="protein sequence ID" value="QLL29905.1"/>
    <property type="molecule type" value="Genomic_DNA"/>
</dbReference>
<organism evidence="10 11">
    <name type="scientific">Thermosynechococcus sichuanensis E542</name>
    <dbReference type="NCBI Taxonomy" id="2016101"/>
    <lineage>
        <taxon>Bacteria</taxon>
        <taxon>Bacillati</taxon>
        <taxon>Cyanobacteriota</taxon>
        <taxon>Cyanophyceae</taxon>
        <taxon>Acaryochloridales</taxon>
        <taxon>Thermosynechococcaceae</taxon>
        <taxon>Thermosynechococcus</taxon>
        <taxon>Thermosynechococcus sichuanensis</taxon>
    </lineage>
</organism>
<name>A0A7D6EUN4_9CYAN</name>
<comment type="subcellular location">
    <subcellularLocation>
        <location evidence="1 9">Cell membrane</location>
        <topology evidence="1 9">Multi-pass membrane protein</topology>
    </subcellularLocation>
</comment>
<keyword evidence="5 9" id="KW-0169">Cobalamin biosynthesis</keyword>
<dbReference type="PANTHER" id="PTHR34308:SF1">
    <property type="entry name" value="COBALAMIN BIOSYNTHESIS PROTEIN CBIB"/>
    <property type="match status" value="1"/>
</dbReference>
<dbReference type="Pfam" id="PF03186">
    <property type="entry name" value="CobD_Cbib"/>
    <property type="match status" value="1"/>
</dbReference>
<feature type="transmembrane region" description="Helical" evidence="9">
    <location>
        <begin position="166"/>
        <end position="188"/>
    </location>
</feature>
<keyword evidence="11" id="KW-1185">Reference proteome</keyword>
<dbReference type="Proteomes" id="UP000261812">
    <property type="component" value="Chromosome"/>
</dbReference>
<comment type="function">
    <text evidence="9">Converts cobyric acid to cobinamide by the addition of aminopropanol on the F carboxylic group.</text>
</comment>
<proteinExistence type="inferred from homology"/>
<dbReference type="GO" id="GO:0005886">
    <property type="term" value="C:plasma membrane"/>
    <property type="evidence" value="ECO:0007669"/>
    <property type="project" value="UniProtKB-SubCell"/>
</dbReference>
<dbReference type="UniPathway" id="UPA00148"/>
<dbReference type="GO" id="GO:0009236">
    <property type="term" value="P:cobalamin biosynthetic process"/>
    <property type="evidence" value="ECO:0007669"/>
    <property type="project" value="UniProtKB-UniRule"/>
</dbReference>
<protein>
    <recommendedName>
        <fullName evidence="9">Cobalamin biosynthesis protein CobD</fullName>
    </recommendedName>
</protein>
<feature type="transmembrane region" description="Helical" evidence="9">
    <location>
        <begin position="58"/>
        <end position="81"/>
    </location>
</feature>
<sequence>MSCQLIAYTILLAAALLDFGLGDPWGWPHPVRWMGGYIQFVSNRFNHGQGWPIWAQRLGGAVLTLSLITGSALISWGVVALGMAISPLLGWGIAVVGTASGFAGRSLRDAAIEVLEPLVAGNLEAARQSLAKYVGRETAQLEAPQILRAVLETVSENTTDGMMAPLFYGAIATLVVPQLTPLPLVMAYKAASTLDSMIGYREPPYTHWGWFAAKTDDVLTWLPCRLLVFLVALCSGQWQRVWQWCWRDAPKDPSPNSGWSECAYAAALGVRLGGTNTYRGTVKVKPFLGEALQPIDQGTIIAALRLSRSLYLITLTATGGILLVWSKVFFI</sequence>
<evidence type="ECO:0000256" key="6">
    <source>
        <dbReference type="ARBA" id="ARBA00022692"/>
    </source>
</evidence>
<evidence type="ECO:0000256" key="1">
    <source>
        <dbReference type="ARBA" id="ARBA00004651"/>
    </source>
</evidence>
<keyword evidence="8 9" id="KW-0472">Membrane</keyword>
<evidence type="ECO:0000256" key="8">
    <source>
        <dbReference type="ARBA" id="ARBA00023136"/>
    </source>
</evidence>
<accession>A0A7D6EUN4</accession>
<evidence type="ECO:0000313" key="10">
    <source>
        <dbReference type="EMBL" id="QLL29905.1"/>
    </source>
</evidence>
<dbReference type="AlphaFoldDB" id="A0A7D6EUN4"/>
<dbReference type="RefSeq" id="WP_181496482.1">
    <property type="nucleotide sequence ID" value="NZ_CP032152.1"/>
</dbReference>
<dbReference type="GO" id="GO:0015420">
    <property type="term" value="F:ABC-type vitamin B12 transporter activity"/>
    <property type="evidence" value="ECO:0007669"/>
    <property type="project" value="UniProtKB-UniRule"/>
</dbReference>
<comment type="caution">
    <text evidence="9">Lacks conserved residue(s) required for the propagation of feature annotation.</text>
</comment>
<comment type="similarity">
    <text evidence="3 9">Belongs to the CobD/CbiB family.</text>
</comment>
<keyword evidence="6 9" id="KW-0812">Transmembrane</keyword>
<evidence type="ECO:0000256" key="3">
    <source>
        <dbReference type="ARBA" id="ARBA00006263"/>
    </source>
</evidence>
<dbReference type="PANTHER" id="PTHR34308">
    <property type="entry name" value="COBALAMIN BIOSYNTHESIS PROTEIN CBIB"/>
    <property type="match status" value="1"/>
</dbReference>
<evidence type="ECO:0000313" key="11">
    <source>
        <dbReference type="Proteomes" id="UP000261812"/>
    </source>
</evidence>
<comment type="pathway">
    <text evidence="2 9">Cofactor biosynthesis; adenosylcobalamin biosynthesis.</text>
</comment>
<evidence type="ECO:0000256" key="2">
    <source>
        <dbReference type="ARBA" id="ARBA00004953"/>
    </source>
</evidence>
<evidence type="ECO:0000256" key="5">
    <source>
        <dbReference type="ARBA" id="ARBA00022573"/>
    </source>
</evidence>
<evidence type="ECO:0000256" key="7">
    <source>
        <dbReference type="ARBA" id="ARBA00022989"/>
    </source>
</evidence>
<evidence type="ECO:0000256" key="9">
    <source>
        <dbReference type="HAMAP-Rule" id="MF_00024"/>
    </source>
</evidence>
<dbReference type="HAMAP" id="MF_00024">
    <property type="entry name" value="CobD_CbiB"/>
    <property type="match status" value="1"/>
</dbReference>
<feature type="transmembrane region" description="Helical" evidence="9">
    <location>
        <begin position="310"/>
        <end position="330"/>
    </location>
</feature>
<keyword evidence="4 9" id="KW-1003">Cell membrane</keyword>